<accession>A0AAC9N555</accession>
<feature type="chain" id="PRO_5041913427" description="DUF3575 domain-containing protein" evidence="1">
    <location>
        <begin position="21"/>
        <end position="191"/>
    </location>
</feature>
<reference evidence="2 3" key="1">
    <citation type="submission" date="2016-10" db="EMBL/GenBank/DDBJ databases">
        <title>Flavobacterium gilvum sp. nov., isolated from stream water.</title>
        <authorList>
            <person name="Shin S.-K."/>
            <person name="Cho Y.-J."/>
            <person name="Yi H."/>
        </authorList>
    </citation>
    <scope>NUCLEOTIDE SEQUENCE [LARGE SCALE GENOMIC DNA]</scope>
    <source>
        <strain evidence="2 3">EM1308</strain>
    </source>
</reference>
<evidence type="ECO:0000313" key="3">
    <source>
        <dbReference type="Proteomes" id="UP000175968"/>
    </source>
</evidence>
<dbReference type="EMBL" id="CP017479">
    <property type="protein sequence ID" value="AOW09236.1"/>
    <property type="molecule type" value="Genomic_DNA"/>
</dbReference>
<organism evidence="2 3">
    <name type="scientific">Flavobacterium gilvum</name>
    <dbReference type="NCBI Taxonomy" id="1492737"/>
    <lineage>
        <taxon>Bacteria</taxon>
        <taxon>Pseudomonadati</taxon>
        <taxon>Bacteroidota</taxon>
        <taxon>Flavobacteriia</taxon>
        <taxon>Flavobacteriales</taxon>
        <taxon>Flavobacteriaceae</taxon>
        <taxon>Flavobacterium</taxon>
    </lineage>
</organism>
<dbReference type="KEGG" id="fgl:EM308_06785"/>
<keyword evidence="1" id="KW-0732">Signal</keyword>
<protein>
    <recommendedName>
        <fullName evidence="4">DUF3575 domain-containing protein</fullName>
    </recommendedName>
</protein>
<gene>
    <name evidence="2" type="ORF">EM308_06785</name>
</gene>
<feature type="signal peptide" evidence="1">
    <location>
        <begin position="1"/>
        <end position="20"/>
    </location>
</feature>
<dbReference type="SUPFAM" id="SSF103515">
    <property type="entry name" value="Autotransporter"/>
    <property type="match status" value="1"/>
</dbReference>
<evidence type="ECO:0008006" key="4">
    <source>
        <dbReference type="Google" id="ProtNLM"/>
    </source>
</evidence>
<name>A0AAC9N555_9FLAO</name>
<keyword evidence="3" id="KW-1185">Reference proteome</keyword>
<dbReference type="Proteomes" id="UP000175968">
    <property type="component" value="Chromosome"/>
</dbReference>
<sequence>MKQSTLFITILLLFTVSTFAQQRQSDPTTVTISANYSYSDPSLYGISAEFSKNKFGIFSQHTSTVLNISMSRMNYDNNLVEVQGTGFAVELGHRFYKTGGRKSGVYIQWLLAYSNTEFDEDTPLGHFDGKYSYWSLLNNDIGYKIKIGNNFSIDPSLGYNWKWEVAGKGDIDNIYSDNFVFRCGIKMGISF</sequence>
<dbReference type="InterPro" id="IPR036709">
    <property type="entry name" value="Autotransporte_beta_dom_sf"/>
</dbReference>
<evidence type="ECO:0000256" key="1">
    <source>
        <dbReference type="SAM" id="SignalP"/>
    </source>
</evidence>
<dbReference type="AlphaFoldDB" id="A0AAC9N555"/>
<dbReference type="RefSeq" id="WP_035635396.1">
    <property type="nucleotide sequence ID" value="NZ_CP017479.1"/>
</dbReference>
<evidence type="ECO:0000313" key="2">
    <source>
        <dbReference type="EMBL" id="AOW09236.1"/>
    </source>
</evidence>
<proteinExistence type="predicted"/>